<dbReference type="Pfam" id="PF02811">
    <property type="entry name" value="PHP"/>
    <property type="match status" value="1"/>
</dbReference>
<dbReference type="PANTHER" id="PTHR42924">
    <property type="entry name" value="EXONUCLEASE"/>
    <property type="match status" value="1"/>
</dbReference>
<keyword evidence="3" id="KW-1185">Reference proteome</keyword>
<dbReference type="RefSeq" id="WP_310547158.1">
    <property type="nucleotide sequence ID" value="NZ_JAVKGR010000001.1"/>
</dbReference>
<protein>
    <submittedName>
        <fullName evidence="2">PHP domain-containing protein</fullName>
    </submittedName>
</protein>
<dbReference type="Proteomes" id="UP001251870">
    <property type="component" value="Unassembled WGS sequence"/>
</dbReference>
<feature type="domain" description="Polymerase/histidinol phosphatase N-terminal" evidence="1">
    <location>
        <begin position="3"/>
        <end position="68"/>
    </location>
</feature>
<gene>
    <name evidence="2" type="ORF">RIL96_01145</name>
</gene>
<sequence length="285" mass="30456">MTVDLHTHSLISDGTQRPAEVVAEAARAGLTGLALTDHDTTAGWSEARTAAEELGMMFVPGTEITTLTDDGISVHLLSYLHDPEHPGLQEAIATARDGRTDRARRMTARLARDFPVTWDDVAAQIAEGATVGRPHLADALVTRGVVGDRQEAFDRLLHKDSPYYVFQRNIGTTRAIRLVREAGGVPVIAHAMASSRGRTVSEDQLEAFAAAGLGGVEVYHRDNPDAGRERLRAFAARHDLLITGSSDYHGAGKPNIIGENSTDLDTVQALIDQSGTQPGVQPGSA</sequence>
<comment type="caution">
    <text evidence="2">The sequence shown here is derived from an EMBL/GenBank/DDBJ whole genome shotgun (WGS) entry which is preliminary data.</text>
</comment>
<name>A0ABU2DP05_9MICC</name>
<dbReference type="InterPro" id="IPR052018">
    <property type="entry name" value="PHP_domain"/>
</dbReference>
<reference evidence="2 3" key="1">
    <citation type="submission" date="2023-09" db="EMBL/GenBank/DDBJ databases">
        <title>Description of three actinobacteria isolated from air of manufacturing shop in a pharmaceutical factory.</title>
        <authorList>
            <person name="Zhang D.-F."/>
        </authorList>
    </citation>
    <scope>NUCLEOTIDE SEQUENCE [LARGE SCALE GENOMIC DNA]</scope>
    <source>
        <strain evidence="2 3">LY-0111</strain>
    </source>
</reference>
<accession>A0ABU2DP05</accession>
<dbReference type="InterPro" id="IPR004013">
    <property type="entry name" value="PHP_dom"/>
</dbReference>
<evidence type="ECO:0000259" key="1">
    <source>
        <dbReference type="SMART" id="SM00481"/>
    </source>
</evidence>
<organism evidence="2 3">
    <name type="scientific">Nesterenkonia aerolata</name>
    <dbReference type="NCBI Taxonomy" id="3074079"/>
    <lineage>
        <taxon>Bacteria</taxon>
        <taxon>Bacillati</taxon>
        <taxon>Actinomycetota</taxon>
        <taxon>Actinomycetes</taxon>
        <taxon>Micrococcales</taxon>
        <taxon>Micrococcaceae</taxon>
        <taxon>Nesterenkonia</taxon>
    </lineage>
</organism>
<dbReference type="Gene3D" id="1.10.150.650">
    <property type="match status" value="1"/>
</dbReference>
<dbReference type="InterPro" id="IPR003141">
    <property type="entry name" value="Pol/His_phosphatase_N"/>
</dbReference>
<dbReference type="Gene3D" id="3.20.20.140">
    <property type="entry name" value="Metal-dependent hydrolases"/>
    <property type="match status" value="1"/>
</dbReference>
<evidence type="ECO:0000313" key="2">
    <source>
        <dbReference type="EMBL" id="MDR8018173.1"/>
    </source>
</evidence>
<dbReference type="PANTHER" id="PTHR42924:SF3">
    <property type="entry name" value="POLYMERASE_HISTIDINOL PHOSPHATASE N-TERMINAL DOMAIN-CONTAINING PROTEIN"/>
    <property type="match status" value="1"/>
</dbReference>
<proteinExistence type="predicted"/>
<dbReference type="CDD" id="cd07438">
    <property type="entry name" value="PHP_HisPPase_AMP"/>
    <property type="match status" value="1"/>
</dbReference>
<dbReference type="SUPFAM" id="SSF89550">
    <property type="entry name" value="PHP domain-like"/>
    <property type="match status" value="1"/>
</dbReference>
<dbReference type="SMART" id="SM00481">
    <property type="entry name" value="POLIIIAc"/>
    <property type="match status" value="1"/>
</dbReference>
<dbReference type="EMBL" id="JAVKGR010000001">
    <property type="protein sequence ID" value="MDR8018173.1"/>
    <property type="molecule type" value="Genomic_DNA"/>
</dbReference>
<dbReference type="InterPro" id="IPR016195">
    <property type="entry name" value="Pol/histidinol_Pase-like"/>
</dbReference>
<evidence type="ECO:0000313" key="3">
    <source>
        <dbReference type="Proteomes" id="UP001251870"/>
    </source>
</evidence>